<dbReference type="STRING" id="740709.A10D4_10626"/>
<dbReference type="PATRIC" id="fig|740709.3.peg.2148"/>
<dbReference type="Proteomes" id="UP000014115">
    <property type="component" value="Unassembled WGS sequence"/>
</dbReference>
<sequence length="164" mass="18861">MLKKLILPVAAVLALSGPAIAVAKAGHDGPRHHAPWSFKLFKELDLNDAQRAEIKALRQQAREQRQAQRADHQALRAKFAQLQQLVYSDAYSEGEYRALLDELHQQSLQAKVAGATLSHQIWQVLTPAQRQQFAEKRQVMLERMQTKFKQRRAKHEEKRAEPQR</sequence>
<dbReference type="AlphaFoldDB" id="K2JDP6"/>
<keyword evidence="3 6" id="KW-0732">Signal</keyword>
<proteinExistence type="inferred from homology"/>
<evidence type="ECO:0000256" key="1">
    <source>
        <dbReference type="ARBA" id="ARBA00004418"/>
    </source>
</evidence>
<dbReference type="GO" id="GO:0030288">
    <property type="term" value="C:outer membrane-bounded periplasmic space"/>
    <property type="evidence" value="ECO:0007669"/>
    <property type="project" value="TreeGrafter"/>
</dbReference>
<dbReference type="InterPro" id="IPR012899">
    <property type="entry name" value="LTXXQ"/>
</dbReference>
<evidence type="ECO:0000256" key="3">
    <source>
        <dbReference type="ARBA" id="ARBA00022729"/>
    </source>
</evidence>
<evidence type="ECO:0000256" key="6">
    <source>
        <dbReference type="SAM" id="SignalP"/>
    </source>
</evidence>
<feature type="signal peptide" evidence="6">
    <location>
        <begin position="1"/>
        <end position="21"/>
    </location>
</feature>
<keyword evidence="4" id="KW-0574">Periplasm</keyword>
<evidence type="ECO:0008006" key="9">
    <source>
        <dbReference type="Google" id="ProtNLM"/>
    </source>
</evidence>
<evidence type="ECO:0000256" key="5">
    <source>
        <dbReference type="SAM" id="Coils"/>
    </source>
</evidence>
<dbReference type="PANTHER" id="PTHR38102:SF1">
    <property type="entry name" value="PERIPLASMIC CHAPERONE SPY"/>
    <property type="match status" value="1"/>
</dbReference>
<gene>
    <name evidence="7" type="ORF">A10D4_10626</name>
</gene>
<comment type="subcellular location">
    <subcellularLocation>
        <location evidence="1">Periplasm</location>
    </subcellularLocation>
</comment>
<feature type="coiled-coil region" evidence="5">
    <location>
        <begin position="47"/>
        <end position="78"/>
    </location>
</feature>
<dbReference type="PANTHER" id="PTHR38102">
    <property type="entry name" value="PERIPLASMIC CHAPERONE SPY"/>
    <property type="match status" value="1"/>
</dbReference>
<accession>K2JDP6</accession>
<dbReference type="RefSeq" id="WP_008489454.1">
    <property type="nucleotide sequence ID" value="NZ_AMRG01000013.1"/>
</dbReference>
<keyword evidence="8" id="KW-1185">Reference proteome</keyword>
<dbReference type="eggNOG" id="COG3678">
    <property type="taxonomic scope" value="Bacteria"/>
</dbReference>
<dbReference type="GO" id="GO:0051082">
    <property type="term" value="F:unfolded protein binding"/>
    <property type="evidence" value="ECO:0007669"/>
    <property type="project" value="TreeGrafter"/>
</dbReference>
<dbReference type="EMBL" id="AMRG01000013">
    <property type="protein sequence ID" value="EKE81526.1"/>
    <property type="molecule type" value="Genomic_DNA"/>
</dbReference>
<organism evidence="7 8">
    <name type="scientific">Idiomarina xiamenensis 10-D-4</name>
    <dbReference type="NCBI Taxonomy" id="740709"/>
    <lineage>
        <taxon>Bacteria</taxon>
        <taxon>Pseudomonadati</taxon>
        <taxon>Pseudomonadota</taxon>
        <taxon>Gammaproteobacteria</taxon>
        <taxon>Alteromonadales</taxon>
        <taxon>Idiomarinaceae</taxon>
        <taxon>Idiomarina</taxon>
    </lineage>
</organism>
<dbReference type="Pfam" id="PF07813">
    <property type="entry name" value="LTXXQ"/>
    <property type="match status" value="1"/>
</dbReference>
<evidence type="ECO:0000313" key="7">
    <source>
        <dbReference type="EMBL" id="EKE81526.1"/>
    </source>
</evidence>
<dbReference type="Gene3D" id="1.20.120.1490">
    <property type="match status" value="1"/>
</dbReference>
<dbReference type="InterPro" id="IPR052211">
    <property type="entry name" value="Cpx_auxiliary_protein"/>
</dbReference>
<evidence type="ECO:0000256" key="2">
    <source>
        <dbReference type="ARBA" id="ARBA00008441"/>
    </source>
</evidence>
<comment type="similarity">
    <text evidence="2">Belongs to the CpxP/Spy family.</text>
</comment>
<feature type="chain" id="PRO_5003858925" description="Periplasmic heavy metal sensor" evidence="6">
    <location>
        <begin position="22"/>
        <end position="164"/>
    </location>
</feature>
<comment type="caution">
    <text evidence="7">The sequence shown here is derived from an EMBL/GenBank/DDBJ whole genome shotgun (WGS) entry which is preliminary data.</text>
</comment>
<evidence type="ECO:0000313" key="8">
    <source>
        <dbReference type="Proteomes" id="UP000014115"/>
    </source>
</evidence>
<keyword evidence="5" id="KW-0175">Coiled coil</keyword>
<reference evidence="7 8" key="1">
    <citation type="journal article" date="2012" name="J. Bacteriol.">
        <title>Genome Sequence of Idiomarina xiamenensis Type Strain 10-D-4.</title>
        <authorList>
            <person name="Lai Q."/>
            <person name="Wang L."/>
            <person name="Wang W."/>
            <person name="Shao Z."/>
        </authorList>
    </citation>
    <scope>NUCLEOTIDE SEQUENCE [LARGE SCALE GENOMIC DNA]</scope>
    <source>
        <strain evidence="7 8">10-D-4</strain>
    </source>
</reference>
<name>K2JDP6_9GAMM</name>
<protein>
    <recommendedName>
        <fullName evidence="9">Periplasmic heavy metal sensor</fullName>
    </recommendedName>
</protein>
<evidence type="ECO:0000256" key="4">
    <source>
        <dbReference type="ARBA" id="ARBA00022764"/>
    </source>
</evidence>